<dbReference type="Pfam" id="PF10633">
    <property type="entry name" value="NPCBM_assoc"/>
    <property type="match status" value="1"/>
</dbReference>
<evidence type="ECO:0000259" key="1">
    <source>
        <dbReference type="Pfam" id="PF10633"/>
    </source>
</evidence>
<dbReference type="RefSeq" id="WP_012875094.1">
    <property type="nucleotide sequence ID" value="NC_013525.1"/>
</dbReference>
<dbReference type="OrthoDB" id="9759749at2"/>
<proteinExistence type="predicted"/>
<dbReference type="InterPro" id="IPR018905">
    <property type="entry name" value="A-galactase_NEW3"/>
</dbReference>
<dbReference type="EMBL" id="CP001825">
    <property type="protein sequence ID" value="ACZ42059.1"/>
    <property type="molecule type" value="Genomic_DNA"/>
</dbReference>
<protein>
    <recommendedName>
        <fullName evidence="1">Alpha-galactosidase NEW3 domain-containing protein</fullName>
    </recommendedName>
</protein>
<sequence>MIIQPVRTILSLGRTMPAVLDVTTYSQQRLEVTLSLEVPEGWLASPIQTSFTLDTGETRRISIDVSVPEWADLDTYMLAVKLQYSGTSRERSFEVTVVERSYAYVDEVYVILGETNQPNGLVQIEQEDGQTAADTVYGR</sequence>
<reference evidence="3" key="1">
    <citation type="journal article" date="2010" name="Stand. Genomic Sci.">
        <title>Complete genome sequence of 'Thermobaculum terrenum' type strain (YNP1).</title>
        <authorList>
            <person name="Kiss H."/>
            <person name="Cleland D."/>
            <person name="Lapidus A."/>
            <person name="Lucas S."/>
            <person name="Glavina Del Rio T."/>
            <person name="Nolan M."/>
            <person name="Tice H."/>
            <person name="Han C."/>
            <person name="Goodwin L."/>
            <person name="Pitluck S."/>
            <person name="Liolios K."/>
            <person name="Ivanova N."/>
            <person name="Mavromatis K."/>
            <person name="Ovchinnikova G."/>
            <person name="Pati A."/>
            <person name="Chen A."/>
            <person name="Palaniappan K."/>
            <person name="Land M."/>
            <person name="Hauser L."/>
            <person name="Chang Y."/>
            <person name="Jeffries C."/>
            <person name="Lu M."/>
            <person name="Brettin T."/>
            <person name="Detter J."/>
            <person name="Goker M."/>
            <person name="Tindall B."/>
            <person name="Beck B."/>
            <person name="McDermott T."/>
            <person name="Woyke T."/>
            <person name="Bristow J."/>
            <person name="Eisen J."/>
            <person name="Markowitz V."/>
            <person name="Hugenholtz P."/>
            <person name="Kyrpides N."/>
            <person name="Klenk H."/>
            <person name="Cheng J."/>
        </authorList>
    </citation>
    <scope>NUCLEOTIDE SEQUENCE [LARGE SCALE GENOMIC DNA]</scope>
    <source>
        <strain evidence="3">ATCC BAA-798 / YNP1</strain>
    </source>
</reference>
<dbReference type="AlphaFoldDB" id="D1CB94"/>
<dbReference type="KEGG" id="ttr:Tter_1146"/>
<name>D1CB94_THET1</name>
<dbReference type="HOGENOM" id="CLU_1844177_0_0_0"/>
<feature type="domain" description="Alpha-galactosidase NEW3" evidence="1">
    <location>
        <begin position="27"/>
        <end position="85"/>
    </location>
</feature>
<organism evidence="2 3">
    <name type="scientific">Thermobaculum terrenum (strain ATCC BAA-798 / CCMEE 7001 / YNP1)</name>
    <dbReference type="NCBI Taxonomy" id="525904"/>
    <lineage>
        <taxon>Bacteria</taxon>
        <taxon>Bacillati</taxon>
        <taxon>Chloroflexota</taxon>
        <taxon>Chloroflexia</taxon>
        <taxon>Candidatus Thermobaculales</taxon>
        <taxon>Candidatus Thermobaculaceae</taxon>
        <taxon>Thermobaculum</taxon>
    </lineage>
</organism>
<evidence type="ECO:0000313" key="2">
    <source>
        <dbReference type="EMBL" id="ACZ42059.1"/>
    </source>
</evidence>
<evidence type="ECO:0000313" key="3">
    <source>
        <dbReference type="Proteomes" id="UP000000323"/>
    </source>
</evidence>
<dbReference type="Proteomes" id="UP000000323">
    <property type="component" value="Chromosome 1"/>
</dbReference>
<keyword evidence="3" id="KW-1185">Reference proteome</keyword>
<gene>
    <name evidence="2" type="ordered locus">Tter_1146</name>
</gene>
<accession>D1CB94</accession>